<protein>
    <submittedName>
        <fullName evidence="8">RNA polymerase sigma-70 factor (ECF subfamily)</fullName>
    </submittedName>
</protein>
<dbReference type="Proteomes" id="UP000295122">
    <property type="component" value="Unassembled WGS sequence"/>
</dbReference>
<feature type="domain" description="RNA polymerase sigma-70 region 2" evidence="6">
    <location>
        <begin position="27"/>
        <end position="78"/>
    </location>
</feature>
<keyword evidence="9" id="KW-1185">Reference proteome</keyword>
<comment type="caution">
    <text evidence="8">The sequence shown here is derived from an EMBL/GenBank/DDBJ whole genome shotgun (WGS) entry which is preliminary data.</text>
</comment>
<feature type="domain" description="RNA polymerase sigma factor 70 region 4 type 2" evidence="7">
    <location>
        <begin position="111"/>
        <end position="161"/>
    </location>
</feature>
<evidence type="ECO:0000313" key="9">
    <source>
        <dbReference type="Proteomes" id="UP000295122"/>
    </source>
</evidence>
<dbReference type="GO" id="GO:0003677">
    <property type="term" value="F:DNA binding"/>
    <property type="evidence" value="ECO:0007669"/>
    <property type="project" value="UniProtKB-KW"/>
</dbReference>
<evidence type="ECO:0000313" key="8">
    <source>
        <dbReference type="EMBL" id="TDR84524.1"/>
    </source>
</evidence>
<evidence type="ECO:0000256" key="5">
    <source>
        <dbReference type="ARBA" id="ARBA00023163"/>
    </source>
</evidence>
<dbReference type="Pfam" id="PF08281">
    <property type="entry name" value="Sigma70_r4_2"/>
    <property type="match status" value="1"/>
</dbReference>
<dbReference type="AlphaFoldDB" id="A0A4R7BGX6"/>
<dbReference type="InterPro" id="IPR014284">
    <property type="entry name" value="RNA_pol_sigma-70_dom"/>
</dbReference>
<dbReference type="GO" id="GO:0016987">
    <property type="term" value="F:sigma factor activity"/>
    <property type="evidence" value="ECO:0007669"/>
    <property type="project" value="UniProtKB-KW"/>
</dbReference>
<dbReference type="SUPFAM" id="SSF88659">
    <property type="entry name" value="Sigma3 and sigma4 domains of RNA polymerase sigma factors"/>
    <property type="match status" value="1"/>
</dbReference>
<dbReference type="CDD" id="cd06171">
    <property type="entry name" value="Sigma70_r4"/>
    <property type="match status" value="1"/>
</dbReference>
<dbReference type="InterPro" id="IPR013249">
    <property type="entry name" value="RNA_pol_sigma70_r4_t2"/>
</dbReference>
<keyword evidence="5" id="KW-0804">Transcription</keyword>
<evidence type="ECO:0000256" key="4">
    <source>
        <dbReference type="ARBA" id="ARBA00023125"/>
    </source>
</evidence>
<keyword evidence="2" id="KW-0805">Transcription regulation</keyword>
<dbReference type="OrthoDB" id="9794372at2"/>
<keyword evidence="3" id="KW-0731">Sigma factor</keyword>
<dbReference type="InterPro" id="IPR039425">
    <property type="entry name" value="RNA_pol_sigma-70-like"/>
</dbReference>
<dbReference type="InterPro" id="IPR007627">
    <property type="entry name" value="RNA_pol_sigma70_r2"/>
</dbReference>
<comment type="similarity">
    <text evidence="1">Belongs to the sigma-70 factor family. ECF subfamily.</text>
</comment>
<dbReference type="PANTHER" id="PTHR43133">
    <property type="entry name" value="RNA POLYMERASE ECF-TYPE SIGMA FACTO"/>
    <property type="match status" value="1"/>
</dbReference>
<dbReference type="InterPro" id="IPR036388">
    <property type="entry name" value="WH-like_DNA-bd_sf"/>
</dbReference>
<dbReference type="Gene3D" id="1.10.1740.10">
    <property type="match status" value="1"/>
</dbReference>
<dbReference type="RefSeq" id="WP_133775094.1">
    <property type="nucleotide sequence ID" value="NZ_SNZR01000019.1"/>
</dbReference>
<reference evidence="8 9" key="1">
    <citation type="submission" date="2019-03" db="EMBL/GenBank/DDBJ databases">
        <title>Genomic Encyclopedia of Type Strains, Phase IV (KMG-IV): sequencing the most valuable type-strain genomes for metagenomic binning, comparative biology and taxonomic classification.</title>
        <authorList>
            <person name="Goeker M."/>
        </authorList>
    </citation>
    <scope>NUCLEOTIDE SEQUENCE [LARGE SCALE GENOMIC DNA]</scope>
    <source>
        <strain evidence="8 9">DSM 25903</strain>
    </source>
</reference>
<evidence type="ECO:0000259" key="6">
    <source>
        <dbReference type="Pfam" id="PF04542"/>
    </source>
</evidence>
<dbReference type="NCBIfam" id="TIGR02937">
    <property type="entry name" value="sigma70-ECF"/>
    <property type="match status" value="1"/>
</dbReference>
<sequence length="170" mass="19445">MVKRTSFSRLFAVFASERSRIEATVRIRAGEVAAADVMQDAWIKLAQQSEAGIEQPSAFVRSVARNAATDHRRKERRRASLDAEVQELLWETEDAVSPERILIGRQAVALMRQAIDDLPPQTKRIFEMNRFDGLTFREIAAELGISEPAVYYHIRRALERLAMLREHLPD</sequence>
<keyword evidence="4" id="KW-0238">DNA-binding</keyword>
<name>A0A4R7BGX6_9HYPH</name>
<evidence type="ECO:0000256" key="1">
    <source>
        <dbReference type="ARBA" id="ARBA00010641"/>
    </source>
</evidence>
<evidence type="ECO:0000256" key="3">
    <source>
        <dbReference type="ARBA" id="ARBA00023082"/>
    </source>
</evidence>
<dbReference type="InterPro" id="IPR013325">
    <property type="entry name" value="RNA_pol_sigma_r2"/>
</dbReference>
<accession>A0A4R7BGX6</accession>
<evidence type="ECO:0000256" key="2">
    <source>
        <dbReference type="ARBA" id="ARBA00023015"/>
    </source>
</evidence>
<gene>
    <name evidence="8" type="ORF">EV668_4883</name>
</gene>
<dbReference type="PANTHER" id="PTHR43133:SF8">
    <property type="entry name" value="RNA POLYMERASE SIGMA FACTOR HI_1459-RELATED"/>
    <property type="match status" value="1"/>
</dbReference>
<dbReference type="InterPro" id="IPR013324">
    <property type="entry name" value="RNA_pol_sigma_r3/r4-like"/>
</dbReference>
<dbReference type="Pfam" id="PF04542">
    <property type="entry name" value="Sigma70_r2"/>
    <property type="match status" value="1"/>
</dbReference>
<proteinExistence type="inferred from homology"/>
<dbReference type="SUPFAM" id="SSF88946">
    <property type="entry name" value="Sigma2 domain of RNA polymerase sigma factors"/>
    <property type="match status" value="1"/>
</dbReference>
<dbReference type="GO" id="GO:0006352">
    <property type="term" value="P:DNA-templated transcription initiation"/>
    <property type="evidence" value="ECO:0007669"/>
    <property type="project" value="InterPro"/>
</dbReference>
<organism evidence="8 9">
    <name type="scientific">Enterovirga rhinocerotis</name>
    <dbReference type="NCBI Taxonomy" id="1339210"/>
    <lineage>
        <taxon>Bacteria</taxon>
        <taxon>Pseudomonadati</taxon>
        <taxon>Pseudomonadota</taxon>
        <taxon>Alphaproteobacteria</taxon>
        <taxon>Hyphomicrobiales</taxon>
        <taxon>Methylobacteriaceae</taxon>
        <taxon>Enterovirga</taxon>
    </lineage>
</organism>
<dbReference type="Gene3D" id="1.10.10.10">
    <property type="entry name" value="Winged helix-like DNA-binding domain superfamily/Winged helix DNA-binding domain"/>
    <property type="match status" value="1"/>
</dbReference>
<evidence type="ECO:0000259" key="7">
    <source>
        <dbReference type="Pfam" id="PF08281"/>
    </source>
</evidence>
<dbReference type="EMBL" id="SNZR01000019">
    <property type="protein sequence ID" value="TDR84524.1"/>
    <property type="molecule type" value="Genomic_DNA"/>
</dbReference>